<comment type="caution">
    <text evidence="3">The sequence shown here is derived from an EMBL/GenBank/DDBJ whole genome shotgun (WGS) entry which is preliminary data.</text>
</comment>
<keyword evidence="1" id="KW-0175">Coiled coil</keyword>
<dbReference type="Gene3D" id="3.40.50.150">
    <property type="entry name" value="Vaccinia Virus protein VP39"/>
    <property type="match status" value="1"/>
</dbReference>
<evidence type="ECO:0008006" key="5">
    <source>
        <dbReference type="Google" id="ProtNLM"/>
    </source>
</evidence>
<dbReference type="EMBL" id="JACCFW010000001">
    <property type="protein sequence ID" value="NYJ73946.1"/>
    <property type="molecule type" value="Genomic_DNA"/>
</dbReference>
<protein>
    <recommendedName>
        <fullName evidence="5">Class I SAM-dependent methyltransferase</fullName>
    </recommendedName>
</protein>
<feature type="coiled-coil region" evidence="1">
    <location>
        <begin position="494"/>
        <end position="525"/>
    </location>
</feature>
<organism evidence="3 4">
    <name type="scientific">Allobranchiibius huperziae</name>
    <dbReference type="NCBI Taxonomy" id="1874116"/>
    <lineage>
        <taxon>Bacteria</taxon>
        <taxon>Bacillati</taxon>
        <taxon>Actinomycetota</taxon>
        <taxon>Actinomycetes</taxon>
        <taxon>Micrococcales</taxon>
        <taxon>Dermacoccaceae</taxon>
        <taxon>Allobranchiibius</taxon>
    </lineage>
</organism>
<evidence type="ECO:0000313" key="4">
    <source>
        <dbReference type="Proteomes" id="UP000571817"/>
    </source>
</evidence>
<dbReference type="SUPFAM" id="SSF53335">
    <property type="entry name" value="S-adenosyl-L-methionine-dependent methyltransferases"/>
    <property type="match status" value="1"/>
</dbReference>
<evidence type="ECO:0000313" key="3">
    <source>
        <dbReference type="EMBL" id="NYJ73946.1"/>
    </source>
</evidence>
<feature type="region of interest" description="Disordered" evidence="2">
    <location>
        <begin position="1"/>
        <end position="25"/>
    </location>
</feature>
<evidence type="ECO:0000256" key="2">
    <source>
        <dbReference type="SAM" id="MobiDB-lite"/>
    </source>
</evidence>
<reference evidence="3 4" key="1">
    <citation type="submission" date="2020-07" db="EMBL/GenBank/DDBJ databases">
        <title>Sequencing the genomes of 1000 actinobacteria strains.</title>
        <authorList>
            <person name="Klenk H.-P."/>
        </authorList>
    </citation>
    <scope>NUCLEOTIDE SEQUENCE [LARGE SCALE GENOMIC DNA]</scope>
    <source>
        <strain evidence="3 4">DSM 29531</strain>
    </source>
</reference>
<dbReference type="Proteomes" id="UP000571817">
    <property type="component" value="Unassembled WGS sequence"/>
</dbReference>
<dbReference type="InterPro" id="IPR029063">
    <property type="entry name" value="SAM-dependent_MTases_sf"/>
</dbReference>
<keyword evidence="4" id="KW-1185">Reference proteome</keyword>
<accession>A0A853D908</accession>
<sequence>MTTTAIPAGGTSRPHNVQLGPGAMQNWSDLEHHPAGASAAQRAVVQELVRPGQRVAVVGPHSLDVITGIASQVAHLSVITRSIPDAVTIGNALLEHESVDVQCASAATLLEQPEPYDLVVALDDVTRVWSPESEPMTWAQVYDAVRRLVAPGGRLLLGVENELGLQRITSLHSRYTSDHDEDWSVTATFDASRPRSLQALIDVADGDTGSVQVLGALPIWQEQTVLVSGIDELSPELTTLLGALTLGSPAYRRVGADPTRMTRAAVLSGRLPHLCSGWILITGPTPVQAYAGAGILADDPAGRVATYTDVDGQVLRRVPGASDAIVPVSASAESLSGTALDACAAQDVAGLRALLVRYRAWLVANATDGVLSRDVADTRVDNVMLDDDGFQALAPAEDDRPLDEATWAALADLVLVIRARGSRHPWPAATDDTTMLATLGAMVGLPADGVPEGLLAAADETAGLPAHDVSGLLAVVERLTETNEALASRSRWFEERLNVREREMRARAERHRKELELAVKQQRILQDSAEDLRRSITYRAGAAIINPIRKFGGNLRP</sequence>
<name>A0A853D908_9MICO</name>
<evidence type="ECO:0000256" key="1">
    <source>
        <dbReference type="SAM" id="Coils"/>
    </source>
</evidence>
<gene>
    <name evidence="3" type="ORF">HNR15_000909</name>
</gene>
<proteinExistence type="predicted"/>
<dbReference type="RefSeq" id="WP_179479513.1">
    <property type="nucleotide sequence ID" value="NZ_JACCFW010000001.1"/>
</dbReference>
<dbReference type="AlphaFoldDB" id="A0A853D908"/>